<proteinExistence type="predicted"/>
<protein>
    <submittedName>
        <fullName evidence="2">Uncharacterized protein</fullName>
    </submittedName>
</protein>
<dbReference type="WBParaSite" id="PS1159_v2.g11541.t1">
    <property type="protein sequence ID" value="PS1159_v2.g11541.t1"/>
    <property type="gene ID" value="PS1159_v2.g11541"/>
</dbReference>
<evidence type="ECO:0000313" key="1">
    <source>
        <dbReference type="Proteomes" id="UP000887580"/>
    </source>
</evidence>
<dbReference type="Proteomes" id="UP000887580">
    <property type="component" value="Unplaced"/>
</dbReference>
<organism evidence="1 2">
    <name type="scientific">Panagrolaimus sp. PS1159</name>
    <dbReference type="NCBI Taxonomy" id="55785"/>
    <lineage>
        <taxon>Eukaryota</taxon>
        <taxon>Metazoa</taxon>
        <taxon>Ecdysozoa</taxon>
        <taxon>Nematoda</taxon>
        <taxon>Chromadorea</taxon>
        <taxon>Rhabditida</taxon>
        <taxon>Tylenchina</taxon>
        <taxon>Panagrolaimomorpha</taxon>
        <taxon>Panagrolaimoidea</taxon>
        <taxon>Panagrolaimidae</taxon>
        <taxon>Panagrolaimus</taxon>
    </lineage>
</organism>
<name>A0AC35EWV7_9BILA</name>
<evidence type="ECO:0000313" key="2">
    <source>
        <dbReference type="WBParaSite" id="PS1159_v2.g11541.t1"/>
    </source>
</evidence>
<reference evidence="2" key="1">
    <citation type="submission" date="2022-11" db="UniProtKB">
        <authorList>
            <consortium name="WormBaseParasite"/>
        </authorList>
    </citation>
    <scope>IDENTIFICATION</scope>
</reference>
<sequence>MNNLDALSSDGQNYEQDDNDIKFVENVREGIELELENKQLMFKLCSDGCMAGVSEKDGKMLLQFKDDTYNKRFDTDSYICATATMAFPDAALTLTDKFPSCEPLKHDGNVVKLYVNHVEPGCPFYVKKAPKEKKAPINPKPSKEVTQENGTKEDAPPVKKVSTEPTLENPTTEKSVVHHKLPGNPPRASVSKKVILPAMNSDGFKSVSLFDTLSGADDDETQNSIHAFEKPRKNKAAGRKKSSKKHR</sequence>
<accession>A0AC35EWV7</accession>